<evidence type="ECO:0000313" key="3">
    <source>
        <dbReference type="EMBL" id="UOF01142.1"/>
    </source>
</evidence>
<dbReference type="EMBL" id="CP093442">
    <property type="protein sequence ID" value="UOF01142.1"/>
    <property type="molecule type" value="Genomic_DNA"/>
</dbReference>
<keyword evidence="4" id="KW-1185">Reference proteome</keyword>
<organism evidence="3 4">
    <name type="scientific">Bdellovibrio reynosensis</name>
    <dbReference type="NCBI Taxonomy" id="2835041"/>
    <lineage>
        <taxon>Bacteria</taxon>
        <taxon>Pseudomonadati</taxon>
        <taxon>Bdellovibrionota</taxon>
        <taxon>Bdellovibrionia</taxon>
        <taxon>Bdellovibrionales</taxon>
        <taxon>Pseudobdellovibrionaceae</taxon>
        <taxon>Bdellovibrio</taxon>
    </lineage>
</organism>
<dbReference type="SUPFAM" id="SSF141523">
    <property type="entry name" value="L,D-transpeptidase catalytic domain-like"/>
    <property type="match status" value="1"/>
</dbReference>
<feature type="region of interest" description="Disordered" evidence="1">
    <location>
        <begin position="264"/>
        <end position="298"/>
    </location>
</feature>
<dbReference type="InterPro" id="IPR038063">
    <property type="entry name" value="Transpep_catalytic_dom"/>
</dbReference>
<evidence type="ECO:0000256" key="2">
    <source>
        <dbReference type="SAM" id="SignalP"/>
    </source>
</evidence>
<sequence>MKKLILFIVIVSSSSAYAFTRSNSISMLDDDGTDYTSNYTSKPAATSGGGGSGSTGPGIYDELNRYEPFRNAFAQEGSCDHVPTQVRKAFSEAVDFSKSCGAARLAPGKKIAINDYSGQGHSLMYIFDQNGSCIKAIPISWGGGNPRTGRMEACSTENSRKTPPGFHITAAHRNGAKYNQYNSLGLAGLCGQNSLGERGILIHGSRGVGRGSSWGCTGVPNFSEVNQLLGVGSLVYNYFGSKGQNNCSDPSGFEPRCEPEALAYQAANESHGGGVSREYRGSSSGRANGSGRGKRGAR</sequence>
<gene>
    <name evidence="3" type="ORF">MNR06_15695</name>
</gene>
<reference evidence="3" key="1">
    <citation type="submission" date="2022-03" db="EMBL/GenBank/DDBJ databases">
        <title>Genome Identification and Characterization of new species Bdellovibrio reynosense LBG001 sp. nov. from a Mexico soil sample.</title>
        <authorList>
            <person name="Camilli A."/>
            <person name="Ajao Y."/>
            <person name="Guo X."/>
        </authorList>
    </citation>
    <scope>NUCLEOTIDE SEQUENCE</scope>
    <source>
        <strain evidence="3">LBG001</strain>
    </source>
</reference>
<protein>
    <submittedName>
        <fullName evidence="3">Uncharacterized protein</fullName>
    </submittedName>
</protein>
<name>A0ABY4CB72_9BACT</name>
<keyword evidence="2" id="KW-0732">Signal</keyword>
<proteinExistence type="predicted"/>
<evidence type="ECO:0000313" key="4">
    <source>
        <dbReference type="Proteomes" id="UP000830116"/>
    </source>
</evidence>
<feature type="chain" id="PRO_5046132231" evidence="2">
    <location>
        <begin position="19"/>
        <end position="298"/>
    </location>
</feature>
<accession>A0ABY4CB72</accession>
<dbReference type="Proteomes" id="UP000830116">
    <property type="component" value="Chromosome"/>
</dbReference>
<evidence type="ECO:0000256" key="1">
    <source>
        <dbReference type="SAM" id="MobiDB-lite"/>
    </source>
</evidence>
<dbReference type="RefSeq" id="WP_243537472.1">
    <property type="nucleotide sequence ID" value="NZ_CP093442.1"/>
</dbReference>
<feature type="signal peptide" evidence="2">
    <location>
        <begin position="1"/>
        <end position="18"/>
    </location>
</feature>